<reference key="1">
    <citation type="journal article" date="2014" name="PLoS Genet.">
        <title>Signature Gene Expression Reveals Novel Clues to the Molecular Mechanisms of Dimorphic Transition in Penicillium marneffei.</title>
        <authorList>
            <person name="Yang E."/>
            <person name="Wang G."/>
            <person name="Cai J."/>
            <person name="Woo P.C."/>
            <person name="Lau S.K."/>
            <person name="Yuen K.-Y."/>
            <person name="Chow W.-N."/>
            <person name="Lin X."/>
        </authorList>
    </citation>
    <scope>NUCLEOTIDE SEQUENCE [LARGE SCALE GENOMIC DNA]</scope>
    <source>
        <strain>PM1</strain>
    </source>
</reference>
<proteinExistence type="predicted"/>
<gene>
    <name evidence="1" type="ORF">GQ26_0480360</name>
</gene>
<evidence type="ECO:0000313" key="1">
    <source>
        <dbReference type="EMBL" id="KFX42163.1"/>
    </source>
</evidence>
<accession>A0A093XAA8</accession>
<sequence length="171" mass="19471">MQHNGVVRSILNNCVDIGKQLHQLSDYESTLEISGDIRQMRSNWVLKESIKRSYCLLYGIELLSGIPAVTAESRRSECRHGYTRVPLPSSRDLWSSASNQEWARQYKQFCGTKSQENVLRIQDLVSSLQSSVVDDGTALSLDAHKDISEWCERLDEFGMLVWMATMLEQGL</sequence>
<dbReference type="AlphaFoldDB" id="A0A093XAA8"/>
<organism evidence="1">
    <name type="scientific">Talaromyces marneffei PM1</name>
    <dbReference type="NCBI Taxonomy" id="1077442"/>
    <lineage>
        <taxon>Eukaryota</taxon>
        <taxon>Fungi</taxon>
        <taxon>Dikarya</taxon>
        <taxon>Ascomycota</taxon>
        <taxon>Pezizomycotina</taxon>
        <taxon>Eurotiomycetes</taxon>
        <taxon>Eurotiomycetidae</taxon>
        <taxon>Eurotiales</taxon>
        <taxon>Trichocomaceae</taxon>
        <taxon>Talaromyces</taxon>
        <taxon>Talaromyces sect. Talaromyces</taxon>
    </lineage>
</organism>
<name>A0A093XAA8_TALMA</name>
<dbReference type="HOGENOM" id="CLU_1563916_0_0_1"/>
<reference evidence="1" key="2">
    <citation type="journal article" date="2014" name="PLoS Genet.">
        <title>Signature gene expression reveals novel clues to the molecular mechanisms of dimorphic transition in Penicillium marneffei.</title>
        <authorList>
            <person name="Yang E."/>
            <person name="Wang G."/>
            <person name="Cai J."/>
            <person name="Woo P.C."/>
            <person name="Lau S.K."/>
            <person name="Yuen K.-Y."/>
            <person name="Chow W.-N."/>
            <person name="Lin X."/>
        </authorList>
    </citation>
    <scope>NUCLEOTIDE SEQUENCE</scope>
    <source>
        <strain evidence="1">PM1</strain>
    </source>
</reference>
<protein>
    <submittedName>
        <fullName evidence="1">Uncharacterized protein</fullName>
    </submittedName>
</protein>
<comment type="caution">
    <text evidence="1">The sequence shown here is derived from an EMBL/GenBank/DDBJ whole genome shotgun (WGS) entry which is preliminary data.</text>
</comment>
<dbReference type="EMBL" id="JPOX01000048">
    <property type="protein sequence ID" value="KFX42163.1"/>
    <property type="molecule type" value="Genomic_DNA"/>
</dbReference>